<dbReference type="SMR" id="A0A1J6KUA8"/>
<reference evidence="2" key="1">
    <citation type="submission" date="2016-11" db="EMBL/GenBank/DDBJ databases">
        <title>The genome of Nicotiana attenuata.</title>
        <authorList>
            <person name="Xu S."/>
            <person name="Brockmoeller T."/>
            <person name="Gaquerel E."/>
            <person name="Navarro A."/>
            <person name="Kuhl H."/>
            <person name="Gase K."/>
            <person name="Ling Z."/>
            <person name="Zhou W."/>
            <person name="Kreitzer C."/>
            <person name="Stanke M."/>
            <person name="Tang H."/>
            <person name="Lyons E."/>
            <person name="Pandey P."/>
            <person name="Pandey S.P."/>
            <person name="Timmermann B."/>
            <person name="Baldwin I.T."/>
        </authorList>
    </citation>
    <scope>NUCLEOTIDE SEQUENCE [LARGE SCALE GENOMIC DNA]</scope>
    <source>
        <strain evidence="2">UT</strain>
    </source>
</reference>
<proteinExistence type="predicted"/>
<keyword evidence="3" id="KW-1185">Reference proteome</keyword>
<evidence type="ECO:0000256" key="1">
    <source>
        <dbReference type="SAM" id="SignalP"/>
    </source>
</evidence>
<accession>A0A1J6KUA8</accession>
<name>A0A1J6KUA8_NICAT</name>
<evidence type="ECO:0000313" key="3">
    <source>
        <dbReference type="Proteomes" id="UP000187609"/>
    </source>
</evidence>
<dbReference type="AlphaFoldDB" id="A0A1J6KUA8"/>
<gene>
    <name evidence="2" type="ORF">A4A49_25704</name>
</gene>
<dbReference type="EMBL" id="MJEQ01002096">
    <property type="protein sequence ID" value="OIT28344.1"/>
    <property type="molecule type" value="Genomic_DNA"/>
</dbReference>
<keyword evidence="1" id="KW-0732">Signal</keyword>
<feature type="chain" id="PRO_5011978275" description="Prolamin-like domain-containing protein" evidence="1">
    <location>
        <begin position="24"/>
        <end position="104"/>
    </location>
</feature>
<sequence>MAITSRNIRVLSLAILMVSVVVASSRGYGGGGAFEQDYGGGLGGPMSNIGPLHEALAHCNTDVENQNCCKALNVAVYGERYCWSSLFGQIFVADLFKCGVIPYC</sequence>
<dbReference type="Proteomes" id="UP000187609">
    <property type="component" value="Unassembled WGS sequence"/>
</dbReference>
<evidence type="ECO:0008006" key="4">
    <source>
        <dbReference type="Google" id="ProtNLM"/>
    </source>
</evidence>
<organism evidence="2 3">
    <name type="scientific">Nicotiana attenuata</name>
    <name type="common">Coyote tobacco</name>
    <dbReference type="NCBI Taxonomy" id="49451"/>
    <lineage>
        <taxon>Eukaryota</taxon>
        <taxon>Viridiplantae</taxon>
        <taxon>Streptophyta</taxon>
        <taxon>Embryophyta</taxon>
        <taxon>Tracheophyta</taxon>
        <taxon>Spermatophyta</taxon>
        <taxon>Magnoliopsida</taxon>
        <taxon>eudicotyledons</taxon>
        <taxon>Gunneridae</taxon>
        <taxon>Pentapetalae</taxon>
        <taxon>asterids</taxon>
        <taxon>lamiids</taxon>
        <taxon>Solanales</taxon>
        <taxon>Solanaceae</taxon>
        <taxon>Nicotianoideae</taxon>
        <taxon>Nicotianeae</taxon>
        <taxon>Nicotiana</taxon>
    </lineage>
</organism>
<evidence type="ECO:0000313" key="2">
    <source>
        <dbReference type="EMBL" id="OIT28344.1"/>
    </source>
</evidence>
<dbReference type="Gramene" id="OIT28344">
    <property type="protein sequence ID" value="OIT28344"/>
    <property type="gene ID" value="A4A49_25704"/>
</dbReference>
<protein>
    <recommendedName>
        <fullName evidence="4">Prolamin-like domain-containing protein</fullName>
    </recommendedName>
</protein>
<feature type="signal peptide" evidence="1">
    <location>
        <begin position="1"/>
        <end position="23"/>
    </location>
</feature>
<comment type="caution">
    <text evidence="2">The sequence shown here is derived from an EMBL/GenBank/DDBJ whole genome shotgun (WGS) entry which is preliminary data.</text>
</comment>